<dbReference type="InterPro" id="IPR037278">
    <property type="entry name" value="ARFGAP/RecO"/>
</dbReference>
<comment type="caution">
    <text evidence="9">The sequence shown here is derived from an EMBL/GenBank/DDBJ whole genome shotgun (WGS) entry which is preliminary data.</text>
</comment>
<feature type="domain" description="DNA replication/recombination mediator RecO N-terminal" evidence="8">
    <location>
        <begin position="2"/>
        <end position="74"/>
    </location>
</feature>
<reference evidence="9 10" key="1">
    <citation type="submission" date="2017-07" db="EMBL/GenBank/DDBJ databases">
        <title>Mechanisms for carbon and nitrogen cycling indicate functional differentiation within the Candidate Phyla Radiation.</title>
        <authorList>
            <person name="Danczak R.E."/>
            <person name="Johnston M.D."/>
            <person name="Kenah C."/>
            <person name="Slattery M."/>
            <person name="Wrighton K.C."/>
            <person name="Wilkins M.J."/>
        </authorList>
    </citation>
    <scope>NUCLEOTIDE SEQUENCE [LARGE SCALE GENOMIC DNA]</scope>
    <source>
        <strain evidence="9">Gr01-1014_77</strain>
    </source>
</reference>
<dbReference type="SUPFAM" id="SSF57863">
    <property type="entry name" value="ArfGap/RecO-like zinc finger"/>
    <property type="match status" value="1"/>
</dbReference>
<dbReference type="PANTHER" id="PTHR33991">
    <property type="entry name" value="DNA REPAIR PROTEIN RECO"/>
    <property type="match status" value="1"/>
</dbReference>
<sequence>MKAIILKKNLFSEGNEILTMYTRESGKVRAVARSVKSPKSRLSYALQTFFFTELEVLPNKKLPAVTSVKPLEVFAGIYSNPQKVAYAMYATEVLLKSTPDEEVNEDIFDLFLEFLRHLDSSDALKHSCADIFVLELLALSGYRLSIENCVVCGKVLSKDISFSNRRSGFVCKGCALKVSDAFVVSDMTYLLIAKHANKQSKQADYASIDAESGDLSGEVHRIVESFAKHILERDLNASGLLGKL</sequence>
<dbReference type="AlphaFoldDB" id="A0A554JCR3"/>
<dbReference type="GO" id="GO:0043590">
    <property type="term" value="C:bacterial nucleoid"/>
    <property type="evidence" value="ECO:0007669"/>
    <property type="project" value="TreeGrafter"/>
</dbReference>
<evidence type="ECO:0000256" key="6">
    <source>
        <dbReference type="ARBA" id="ARBA00033409"/>
    </source>
</evidence>
<dbReference type="EMBL" id="VMFF01000015">
    <property type="protein sequence ID" value="TSC66094.1"/>
    <property type="molecule type" value="Genomic_DNA"/>
</dbReference>
<dbReference type="PANTHER" id="PTHR33991:SF1">
    <property type="entry name" value="DNA REPAIR PROTEIN RECO"/>
    <property type="match status" value="1"/>
</dbReference>
<evidence type="ECO:0000256" key="2">
    <source>
        <dbReference type="ARBA" id="ARBA00021310"/>
    </source>
</evidence>
<dbReference type="GO" id="GO:0006310">
    <property type="term" value="P:DNA recombination"/>
    <property type="evidence" value="ECO:0007669"/>
    <property type="project" value="UniProtKB-UniRule"/>
</dbReference>
<keyword evidence="3 7" id="KW-0227">DNA damage</keyword>
<dbReference type="InterPro" id="IPR042242">
    <property type="entry name" value="RecO_C"/>
</dbReference>
<organism evidence="9 10">
    <name type="scientific">Candidatus Doudnabacteria bacterium Gr01-1014_77</name>
    <dbReference type="NCBI Taxonomy" id="2017133"/>
    <lineage>
        <taxon>Bacteria</taxon>
        <taxon>Candidatus Doudnaibacteriota</taxon>
    </lineage>
</organism>
<dbReference type="Pfam" id="PF11967">
    <property type="entry name" value="RecO_N"/>
    <property type="match status" value="1"/>
</dbReference>
<dbReference type="InterPro" id="IPR022572">
    <property type="entry name" value="DNA_rep/recomb_RecO_N"/>
</dbReference>
<evidence type="ECO:0000256" key="1">
    <source>
        <dbReference type="ARBA" id="ARBA00007452"/>
    </source>
</evidence>
<evidence type="ECO:0000256" key="4">
    <source>
        <dbReference type="ARBA" id="ARBA00023172"/>
    </source>
</evidence>
<dbReference type="NCBIfam" id="TIGR00613">
    <property type="entry name" value="reco"/>
    <property type="match status" value="1"/>
</dbReference>
<dbReference type="InterPro" id="IPR012340">
    <property type="entry name" value="NA-bd_OB-fold"/>
</dbReference>
<comment type="function">
    <text evidence="7">Involved in DNA repair and RecF pathway recombination.</text>
</comment>
<accession>A0A554JCR3</accession>
<evidence type="ECO:0000259" key="8">
    <source>
        <dbReference type="Pfam" id="PF11967"/>
    </source>
</evidence>
<evidence type="ECO:0000256" key="3">
    <source>
        <dbReference type="ARBA" id="ARBA00022763"/>
    </source>
</evidence>
<proteinExistence type="inferred from homology"/>
<evidence type="ECO:0000313" key="9">
    <source>
        <dbReference type="EMBL" id="TSC66094.1"/>
    </source>
</evidence>
<evidence type="ECO:0000256" key="7">
    <source>
        <dbReference type="HAMAP-Rule" id="MF_00201"/>
    </source>
</evidence>
<dbReference type="Pfam" id="PF02565">
    <property type="entry name" value="RecO_C"/>
    <property type="match status" value="1"/>
</dbReference>
<dbReference type="InterPro" id="IPR003717">
    <property type="entry name" value="RecO"/>
</dbReference>
<dbReference type="Gene3D" id="2.40.50.140">
    <property type="entry name" value="Nucleic acid-binding proteins"/>
    <property type="match status" value="1"/>
</dbReference>
<dbReference type="HAMAP" id="MF_00201">
    <property type="entry name" value="RecO"/>
    <property type="match status" value="1"/>
</dbReference>
<gene>
    <name evidence="7" type="primary">recO</name>
    <name evidence="9" type="ORF">G01um101477_221</name>
</gene>
<dbReference type="SUPFAM" id="SSF50249">
    <property type="entry name" value="Nucleic acid-binding proteins"/>
    <property type="match status" value="1"/>
</dbReference>
<name>A0A554JCR3_9BACT</name>
<keyword evidence="5 7" id="KW-0234">DNA repair</keyword>
<dbReference type="Gene3D" id="1.20.1440.120">
    <property type="entry name" value="Recombination protein O, C-terminal domain"/>
    <property type="match status" value="1"/>
</dbReference>
<dbReference type="GO" id="GO:0006302">
    <property type="term" value="P:double-strand break repair"/>
    <property type="evidence" value="ECO:0007669"/>
    <property type="project" value="TreeGrafter"/>
</dbReference>
<dbReference type="Proteomes" id="UP000319613">
    <property type="component" value="Unassembled WGS sequence"/>
</dbReference>
<protein>
    <recommendedName>
        <fullName evidence="2 7">DNA repair protein RecO</fullName>
    </recommendedName>
    <alternativeName>
        <fullName evidence="6 7">Recombination protein O</fullName>
    </alternativeName>
</protein>
<evidence type="ECO:0000313" key="10">
    <source>
        <dbReference type="Proteomes" id="UP000319613"/>
    </source>
</evidence>
<comment type="similarity">
    <text evidence="1 7">Belongs to the RecO family.</text>
</comment>
<evidence type="ECO:0000256" key="5">
    <source>
        <dbReference type="ARBA" id="ARBA00023204"/>
    </source>
</evidence>
<keyword evidence="4 7" id="KW-0233">DNA recombination</keyword>